<dbReference type="KEGG" id="mbd:MEBOL_000950"/>
<reference evidence="1 2" key="1">
    <citation type="submission" date="2017-06" db="EMBL/GenBank/DDBJ databases">
        <authorList>
            <person name="Kim H.J."/>
            <person name="Triplett B.A."/>
        </authorList>
    </citation>
    <scope>NUCLEOTIDE SEQUENCE [LARGE SCALE GENOMIC DNA]</scope>
    <source>
        <strain evidence="1 2">DSM 14713</strain>
    </source>
</reference>
<dbReference type="RefSeq" id="WP_095976302.1">
    <property type="nucleotide sequence ID" value="NZ_CP022163.1"/>
</dbReference>
<sequence>MITFDDASWPLLTVSFTGKNSSQDFDAYLTRLSEYLQRGDKHAVIIDTQGLSAGPTLEQRQRQVGWVQANLSALRLRSLGTAFVINSPFIRLALNIVYQIQPLPTPYTIVGDLKMARHWALERFQAAGLTLPVMASPRRGSAGAGSE</sequence>
<dbReference type="EMBL" id="CP022163">
    <property type="protein sequence ID" value="ATB27507.1"/>
    <property type="molecule type" value="Genomic_DNA"/>
</dbReference>
<protein>
    <recommendedName>
        <fullName evidence="3">STAS/SEC14 domain-containing protein</fullName>
    </recommendedName>
</protein>
<gene>
    <name evidence="1" type="ORF">MEBOL_000950</name>
</gene>
<dbReference type="Proteomes" id="UP000217289">
    <property type="component" value="Chromosome"/>
</dbReference>
<proteinExistence type="predicted"/>
<keyword evidence="2" id="KW-1185">Reference proteome</keyword>
<evidence type="ECO:0000313" key="1">
    <source>
        <dbReference type="EMBL" id="ATB27507.1"/>
    </source>
</evidence>
<accession>A0A250I8Q0</accession>
<evidence type="ECO:0000313" key="2">
    <source>
        <dbReference type="Proteomes" id="UP000217289"/>
    </source>
</evidence>
<dbReference type="AlphaFoldDB" id="A0A250I8Q0"/>
<evidence type="ECO:0008006" key="3">
    <source>
        <dbReference type="Google" id="ProtNLM"/>
    </source>
</evidence>
<organism evidence="1 2">
    <name type="scientific">Melittangium boletus DSM 14713</name>
    <dbReference type="NCBI Taxonomy" id="1294270"/>
    <lineage>
        <taxon>Bacteria</taxon>
        <taxon>Pseudomonadati</taxon>
        <taxon>Myxococcota</taxon>
        <taxon>Myxococcia</taxon>
        <taxon>Myxococcales</taxon>
        <taxon>Cystobacterineae</taxon>
        <taxon>Archangiaceae</taxon>
        <taxon>Melittangium</taxon>
    </lineage>
</organism>
<name>A0A250I8Q0_9BACT</name>